<sequence>MAHSRGFQHSAETVGPFRDKLREPGRLQWSVYWNSAKSFRPRELVIVMNAMREGARGAEEKQVDFVDDVLSRGDNHSEMKGVMLPAG</sequence>
<dbReference type="EMBL" id="BAAAPK010000004">
    <property type="protein sequence ID" value="GAA1686703.1"/>
    <property type="molecule type" value="Genomic_DNA"/>
</dbReference>
<evidence type="ECO:0000313" key="1">
    <source>
        <dbReference type="EMBL" id="GAA1686703.1"/>
    </source>
</evidence>
<proteinExistence type="predicted"/>
<gene>
    <name evidence="1" type="ORF">GCM10009807_32920</name>
</gene>
<accession>A0ABN2HEN7</accession>
<keyword evidence="2" id="KW-1185">Reference proteome</keyword>
<reference evidence="1 2" key="1">
    <citation type="journal article" date="2019" name="Int. J. Syst. Evol. Microbiol.">
        <title>The Global Catalogue of Microorganisms (GCM) 10K type strain sequencing project: providing services to taxonomists for standard genome sequencing and annotation.</title>
        <authorList>
            <consortium name="The Broad Institute Genomics Platform"/>
            <consortium name="The Broad Institute Genome Sequencing Center for Infectious Disease"/>
            <person name="Wu L."/>
            <person name="Ma J."/>
        </authorList>
    </citation>
    <scope>NUCLEOTIDE SEQUENCE [LARGE SCALE GENOMIC DNA]</scope>
    <source>
        <strain evidence="1 2">JCM 15575</strain>
    </source>
</reference>
<name>A0ABN2HEN7_9MICO</name>
<evidence type="ECO:0000313" key="2">
    <source>
        <dbReference type="Proteomes" id="UP001500596"/>
    </source>
</evidence>
<comment type="caution">
    <text evidence="1">The sequence shown here is derived from an EMBL/GenBank/DDBJ whole genome shotgun (WGS) entry which is preliminary data.</text>
</comment>
<protein>
    <submittedName>
        <fullName evidence="1">Uncharacterized protein</fullName>
    </submittedName>
</protein>
<dbReference type="Proteomes" id="UP001500596">
    <property type="component" value="Unassembled WGS sequence"/>
</dbReference>
<organism evidence="1 2">
    <name type="scientific">Microbacterium lacus</name>
    <dbReference type="NCBI Taxonomy" id="415217"/>
    <lineage>
        <taxon>Bacteria</taxon>
        <taxon>Bacillati</taxon>
        <taxon>Actinomycetota</taxon>
        <taxon>Actinomycetes</taxon>
        <taxon>Micrococcales</taxon>
        <taxon>Microbacteriaceae</taxon>
        <taxon>Microbacterium</taxon>
    </lineage>
</organism>